<evidence type="ECO:0000313" key="2">
    <source>
        <dbReference type="Proteomes" id="UP000095282"/>
    </source>
</evidence>
<sequence length="93" mass="10473">MTQRLGIFASLSLPTLSPSKGQGARSARHPGNQETVSLRPAACLYSLSTCRGQRMTAWIRHRSHAPASHDLFEFRSQLRPSTEDYKYSPPRFI</sequence>
<proteinExistence type="predicted"/>
<feature type="region of interest" description="Disordered" evidence="1">
    <location>
        <begin position="14"/>
        <end position="34"/>
    </location>
</feature>
<dbReference type="Proteomes" id="UP000095282">
    <property type="component" value="Unplaced"/>
</dbReference>
<keyword evidence="2" id="KW-1185">Reference proteome</keyword>
<dbReference type="WBParaSite" id="Csp11.Scaffold630.g20750.t1">
    <property type="protein sequence ID" value="Csp11.Scaffold630.g20750.t1"/>
    <property type="gene ID" value="Csp11.Scaffold630.g20750"/>
</dbReference>
<evidence type="ECO:0000313" key="3">
    <source>
        <dbReference type="WBParaSite" id="Csp11.Scaffold630.g20750.t1"/>
    </source>
</evidence>
<organism evidence="2 3">
    <name type="scientific">Caenorhabditis tropicalis</name>
    <dbReference type="NCBI Taxonomy" id="1561998"/>
    <lineage>
        <taxon>Eukaryota</taxon>
        <taxon>Metazoa</taxon>
        <taxon>Ecdysozoa</taxon>
        <taxon>Nematoda</taxon>
        <taxon>Chromadorea</taxon>
        <taxon>Rhabditida</taxon>
        <taxon>Rhabditina</taxon>
        <taxon>Rhabditomorpha</taxon>
        <taxon>Rhabditoidea</taxon>
        <taxon>Rhabditidae</taxon>
        <taxon>Peloderinae</taxon>
        <taxon>Caenorhabditis</taxon>
    </lineage>
</organism>
<name>A0A1I7UYZ4_9PELO</name>
<reference evidence="3" key="1">
    <citation type="submission" date="2016-11" db="UniProtKB">
        <authorList>
            <consortium name="WormBaseParasite"/>
        </authorList>
    </citation>
    <scope>IDENTIFICATION</scope>
</reference>
<dbReference type="AlphaFoldDB" id="A0A1I7UYZ4"/>
<evidence type="ECO:0000256" key="1">
    <source>
        <dbReference type="SAM" id="MobiDB-lite"/>
    </source>
</evidence>
<protein>
    <submittedName>
        <fullName evidence="3">Secreted protein</fullName>
    </submittedName>
</protein>
<accession>A0A1I7UYZ4</accession>